<reference evidence="3" key="1">
    <citation type="journal article" date="2020" name="mSystems">
        <title>Genome- and Community-Level Interaction Insights into Carbon Utilization and Element Cycling Functions of Hydrothermarchaeota in Hydrothermal Sediment.</title>
        <authorList>
            <person name="Zhou Z."/>
            <person name="Liu Y."/>
            <person name="Xu W."/>
            <person name="Pan J."/>
            <person name="Luo Z.H."/>
            <person name="Li M."/>
        </authorList>
    </citation>
    <scope>NUCLEOTIDE SEQUENCE [LARGE SCALE GENOMIC DNA]</scope>
    <source>
        <strain evidence="3">SpSt-222</strain>
    </source>
</reference>
<organism evidence="3">
    <name type="scientific">Thermomicrobium roseum</name>
    <dbReference type="NCBI Taxonomy" id="500"/>
    <lineage>
        <taxon>Bacteria</taxon>
        <taxon>Pseudomonadati</taxon>
        <taxon>Thermomicrobiota</taxon>
        <taxon>Thermomicrobia</taxon>
        <taxon>Thermomicrobiales</taxon>
        <taxon>Thermomicrobiaceae</taxon>
        <taxon>Thermomicrobium</taxon>
    </lineage>
</organism>
<dbReference type="PANTHER" id="PTHR46268">
    <property type="entry name" value="STRESS RESPONSE PROTEIN NHAX"/>
    <property type="match status" value="1"/>
</dbReference>
<dbReference type="CDD" id="cd00293">
    <property type="entry name" value="USP-like"/>
    <property type="match status" value="2"/>
</dbReference>
<dbReference type="Pfam" id="PF00582">
    <property type="entry name" value="Usp"/>
    <property type="match status" value="2"/>
</dbReference>
<dbReference type="EMBL" id="DSJL01000001">
    <property type="protein sequence ID" value="HEF64060.1"/>
    <property type="molecule type" value="Genomic_DNA"/>
</dbReference>
<dbReference type="Gene3D" id="3.40.50.620">
    <property type="entry name" value="HUPs"/>
    <property type="match status" value="2"/>
</dbReference>
<dbReference type="InterPro" id="IPR006016">
    <property type="entry name" value="UspA"/>
</dbReference>
<dbReference type="SUPFAM" id="SSF52402">
    <property type="entry name" value="Adenine nucleotide alpha hydrolases-like"/>
    <property type="match status" value="2"/>
</dbReference>
<protein>
    <submittedName>
        <fullName evidence="3">Universal stress protein</fullName>
    </submittedName>
</protein>
<dbReference type="InterPro" id="IPR006015">
    <property type="entry name" value="Universal_stress_UspA"/>
</dbReference>
<gene>
    <name evidence="3" type="ORF">ENP47_00380</name>
</gene>
<evidence type="ECO:0000256" key="1">
    <source>
        <dbReference type="ARBA" id="ARBA00008791"/>
    </source>
</evidence>
<feature type="domain" description="UspA" evidence="2">
    <location>
        <begin position="6"/>
        <end position="143"/>
    </location>
</feature>
<comment type="similarity">
    <text evidence="1">Belongs to the universal stress protein A family.</text>
</comment>
<dbReference type="PANTHER" id="PTHR46268:SF6">
    <property type="entry name" value="UNIVERSAL STRESS PROTEIN UP12"/>
    <property type="match status" value="1"/>
</dbReference>
<accession>A0A7C1K164</accession>
<feature type="domain" description="UspA" evidence="2">
    <location>
        <begin position="157"/>
        <end position="300"/>
    </location>
</feature>
<comment type="caution">
    <text evidence="3">The sequence shown here is derived from an EMBL/GenBank/DDBJ whole genome shotgun (WGS) entry which is preliminary data.</text>
</comment>
<dbReference type="PRINTS" id="PR01438">
    <property type="entry name" value="UNVRSLSTRESS"/>
</dbReference>
<evidence type="ECO:0000313" key="3">
    <source>
        <dbReference type="EMBL" id="HEF64060.1"/>
    </source>
</evidence>
<dbReference type="AlphaFoldDB" id="A0A7C1K164"/>
<proteinExistence type="inferred from homology"/>
<dbReference type="InterPro" id="IPR014729">
    <property type="entry name" value="Rossmann-like_a/b/a_fold"/>
</dbReference>
<evidence type="ECO:0000259" key="2">
    <source>
        <dbReference type="Pfam" id="PF00582"/>
    </source>
</evidence>
<sequence length="302" mass="32361">MSAPSFSRILVPLDGSRLAEQIVPIVSGIVRQCGGELILLHVLEPAPPERVHGEPHLATAEEAARYLEDISRQLATHTIATRIVIVSADREAVAACIARQARALEVDGIALTNHGHGGLRGLLFGRIAQQVLQQAELPTLVVRALRNRHRALQPVNIQRLLVPLDGSMESERAVPLAWHLATCLPARVLLARIVPTLERLSLSESAPAVFLPSATAALLELERERAEQELQQVAATAPAGTTVTVAVRQGDVVEELARLTTEADLVVMTTHGRAGLPGWLAGSVAARLLERIAVPLLLVPIS</sequence>
<name>A0A7C1K164_THERO</name>